<accession>A0A511W466</accession>
<dbReference type="InterPro" id="IPR001789">
    <property type="entry name" value="Sig_transdc_resp-reg_receiver"/>
</dbReference>
<feature type="domain" description="OmpR/PhoB-type" evidence="10">
    <location>
        <begin position="129"/>
        <end position="228"/>
    </location>
</feature>
<gene>
    <name evidence="11" type="ORF">AHA02nite_16550</name>
</gene>
<evidence type="ECO:0000256" key="1">
    <source>
        <dbReference type="ARBA" id="ARBA00004496"/>
    </source>
</evidence>
<feature type="domain" description="Response regulatory" evidence="9">
    <location>
        <begin position="4"/>
        <end position="118"/>
    </location>
</feature>
<dbReference type="SUPFAM" id="SSF46894">
    <property type="entry name" value="C-terminal effector domain of the bipartite response regulators"/>
    <property type="match status" value="1"/>
</dbReference>
<dbReference type="Pfam" id="PF00486">
    <property type="entry name" value="Trans_reg_C"/>
    <property type="match status" value="1"/>
</dbReference>
<evidence type="ECO:0000259" key="9">
    <source>
        <dbReference type="PROSITE" id="PS50110"/>
    </source>
</evidence>
<dbReference type="FunFam" id="1.10.10.10:FF:000018">
    <property type="entry name" value="DNA-binding response regulator ResD"/>
    <property type="match status" value="1"/>
</dbReference>
<dbReference type="PANTHER" id="PTHR48111">
    <property type="entry name" value="REGULATOR OF RPOS"/>
    <property type="match status" value="1"/>
</dbReference>
<evidence type="ECO:0000256" key="6">
    <source>
        <dbReference type="ARBA" id="ARBA00023163"/>
    </source>
</evidence>
<dbReference type="EMBL" id="BJYA01000011">
    <property type="protein sequence ID" value="GEN45879.1"/>
    <property type="molecule type" value="Genomic_DNA"/>
</dbReference>
<evidence type="ECO:0000313" key="11">
    <source>
        <dbReference type="EMBL" id="GEN45879.1"/>
    </source>
</evidence>
<dbReference type="PROSITE" id="PS50110">
    <property type="entry name" value="RESPONSE_REGULATORY"/>
    <property type="match status" value="1"/>
</dbReference>
<keyword evidence="5 8" id="KW-0238">DNA-binding</keyword>
<evidence type="ECO:0000256" key="4">
    <source>
        <dbReference type="ARBA" id="ARBA00023015"/>
    </source>
</evidence>
<keyword evidence="6" id="KW-0804">Transcription</keyword>
<proteinExistence type="predicted"/>
<dbReference type="GO" id="GO:0032993">
    <property type="term" value="C:protein-DNA complex"/>
    <property type="evidence" value="ECO:0007669"/>
    <property type="project" value="TreeGrafter"/>
</dbReference>
<dbReference type="PROSITE" id="PS51755">
    <property type="entry name" value="OMPR_PHOB"/>
    <property type="match status" value="1"/>
</dbReference>
<dbReference type="Proteomes" id="UP000321440">
    <property type="component" value="Unassembled WGS sequence"/>
</dbReference>
<evidence type="ECO:0000259" key="10">
    <source>
        <dbReference type="PROSITE" id="PS51755"/>
    </source>
</evidence>
<dbReference type="GO" id="GO:0005829">
    <property type="term" value="C:cytosol"/>
    <property type="evidence" value="ECO:0007669"/>
    <property type="project" value="TreeGrafter"/>
</dbReference>
<dbReference type="OrthoDB" id="9790442at2"/>
<dbReference type="Gene3D" id="1.10.10.10">
    <property type="entry name" value="Winged helix-like DNA-binding domain superfamily/Winged helix DNA-binding domain"/>
    <property type="match status" value="1"/>
</dbReference>
<dbReference type="InterPro" id="IPR016032">
    <property type="entry name" value="Sig_transdc_resp-reg_C-effctor"/>
</dbReference>
<protein>
    <submittedName>
        <fullName evidence="11">DNA-binding response regulator</fullName>
    </submittedName>
</protein>
<dbReference type="PANTHER" id="PTHR48111:SF73">
    <property type="entry name" value="ALKALINE PHOSPHATASE SYNTHESIS TRANSCRIPTIONAL REGULATORY PROTEIN PHOP"/>
    <property type="match status" value="1"/>
</dbReference>
<dbReference type="GO" id="GO:0000156">
    <property type="term" value="F:phosphorelay response regulator activity"/>
    <property type="evidence" value="ECO:0007669"/>
    <property type="project" value="TreeGrafter"/>
</dbReference>
<dbReference type="Gene3D" id="6.10.250.690">
    <property type="match status" value="1"/>
</dbReference>
<reference evidence="11 12" key="1">
    <citation type="submission" date="2019-07" db="EMBL/GenBank/DDBJ databases">
        <title>Whole genome shotgun sequence of Alkalibacillus haloalkaliphilus NBRC 103110.</title>
        <authorList>
            <person name="Hosoyama A."/>
            <person name="Uohara A."/>
            <person name="Ohji S."/>
            <person name="Ichikawa N."/>
        </authorList>
    </citation>
    <scope>NUCLEOTIDE SEQUENCE [LARGE SCALE GENOMIC DNA]</scope>
    <source>
        <strain evidence="11 12">NBRC 103110</strain>
    </source>
</reference>
<dbReference type="GO" id="GO:0000976">
    <property type="term" value="F:transcription cis-regulatory region binding"/>
    <property type="evidence" value="ECO:0007669"/>
    <property type="project" value="TreeGrafter"/>
</dbReference>
<evidence type="ECO:0000313" key="12">
    <source>
        <dbReference type="Proteomes" id="UP000321440"/>
    </source>
</evidence>
<dbReference type="InterPro" id="IPR039420">
    <property type="entry name" value="WalR-like"/>
</dbReference>
<dbReference type="SMART" id="SM00862">
    <property type="entry name" value="Trans_reg_C"/>
    <property type="match status" value="1"/>
</dbReference>
<dbReference type="Pfam" id="PF00072">
    <property type="entry name" value="Response_reg"/>
    <property type="match status" value="1"/>
</dbReference>
<feature type="DNA-binding region" description="OmpR/PhoB-type" evidence="8">
    <location>
        <begin position="129"/>
        <end position="228"/>
    </location>
</feature>
<dbReference type="SUPFAM" id="SSF52172">
    <property type="entry name" value="CheY-like"/>
    <property type="match status" value="1"/>
</dbReference>
<comment type="caution">
    <text evidence="11">The sequence shown here is derived from an EMBL/GenBank/DDBJ whole genome shotgun (WGS) entry which is preliminary data.</text>
</comment>
<keyword evidence="4" id="KW-0805">Transcription regulation</keyword>
<evidence type="ECO:0000256" key="8">
    <source>
        <dbReference type="PROSITE-ProRule" id="PRU01091"/>
    </source>
</evidence>
<dbReference type="RefSeq" id="WP_146816196.1">
    <property type="nucleotide sequence ID" value="NZ_BJYA01000011.1"/>
</dbReference>
<evidence type="ECO:0000256" key="3">
    <source>
        <dbReference type="ARBA" id="ARBA00023012"/>
    </source>
</evidence>
<comment type="subcellular location">
    <subcellularLocation>
        <location evidence="1">Cytoplasm</location>
    </subcellularLocation>
</comment>
<dbReference type="AlphaFoldDB" id="A0A511W466"/>
<dbReference type="InterPro" id="IPR001867">
    <property type="entry name" value="OmpR/PhoB-type_DNA-bd"/>
</dbReference>
<dbReference type="Gene3D" id="3.40.50.2300">
    <property type="match status" value="1"/>
</dbReference>
<dbReference type="GO" id="GO:0006355">
    <property type="term" value="P:regulation of DNA-templated transcription"/>
    <property type="evidence" value="ECO:0007669"/>
    <property type="project" value="InterPro"/>
</dbReference>
<dbReference type="CDD" id="cd00383">
    <property type="entry name" value="trans_reg_C"/>
    <property type="match status" value="1"/>
</dbReference>
<keyword evidence="2 7" id="KW-0597">Phosphoprotein</keyword>
<keyword evidence="12" id="KW-1185">Reference proteome</keyword>
<dbReference type="FunFam" id="3.40.50.2300:FF:000001">
    <property type="entry name" value="DNA-binding response regulator PhoB"/>
    <property type="match status" value="1"/>
</dbReference>
<evidence type="ECO:0000256" key="2">
    <source>
        <dbReference type="ARBA" id="ARBA00022553"/>
    </source>
</evidence>
<evidence type="ECO:0000256" key="5">
    <source>
        <dbReference type="ARBA" id="ARBA00023125"/>
    </source>
</evidence>
<sequence>MTTKVLIVDDEESITTLIDHHLNQEGYMTTIVHDGESAIQSLYNNSYDLVVLDLMLPKLSGIKVCETMRLNQDDTPVIMLTAKGEEADKIKGLNVGADDYLTKPFSPKELVARIQAVLRRLNRVQTESRKVINIQDVEIHEDYYEVYKQGEHVSFTRKEFELLLYLAKQIGKPVKREVLLRDIWDFDYIGDTRIVDVHISHLREKLEDDPKKPTLIKTVRGVGYKIEGLT</sequence>
<dbReference type="InterPro" id="IPR036388">
    <property type="entry name" value="WH-like_DNA-bd_sf"/>
</dbReference>
<feature type="modified residue" description="4-aspartylphosphate" evidence="7">
    <location>
        <position position="53"/>
    </location>
</feature>
<dbReference type="SMART" id="SM00448">
    <property type="entry name" value="REC"/>
    <property type="match status" value="1"/>
</dbReference>
<evidence type="ECO:0000256" key="7">
    <source>
        <dbReference type="PROSITE-ProRule" id="PRU00169"/>
    </source>
</evidence>
<dbReference type="InterPro" id="IPR011006">
    <property type="entry name" value="CheY-like_superfamily"/>
</dbReference>
<organism evidence="11 12">
    <name type="scientific">Alkalibacillus haloalkaliphilus</name>
    <dbReference type="NCBI Taxonomy" id="94136"/>
    <lineage>
        <taxon>Bacteria</taxon>
        <taxon>Bacillati</taxon>
        <taxon>Bacillota</taxon>
        <taxon>Bacilli</taxon>
        <taxon>Bacillales</taxon>
        <taxon>Bacillaceae</taxon>
        <taxon>Alkalibacillus</taxon>
    </lineage>
</organism>
<name>A0A511W466_9BACI</name>
<keyword evidence="3" id="KW-0902">Two-component regulatory system</keyword>